<dbReference type="Gene3D" id="3.40.1660.10">
    <property type="entry name" value="EreA-like (biosynthetic domain)"/>
    <property type="match status" value="1"/>
</dbReference>
<dbReference type="RefSeq" id="WP_344482658.1">
    <property type="nucleotide sequence ID" value="NZ_BAAAQX010000018.1"/>
</dbReference>
<dbReference type="InterPro" id="IPR052036">
    <property type="entry name" value="Hydrolase/PRTase-associated"/>
</dbReference>
<dbReference type="PIRSF" id="PIRSF036794">
    <property type="entry name" value="UCP_erythr_ester"/>
    <property type="match status" value="1"/>
</dbReference>
<evidence type="ECO:0000313" key="2">
    <source>
        <dbReference type="Proteomes" id="UP001499843"/>
    </source>
</evidence>
<organism evidence="1 2">
    <name type="scientific">Nonomuraea monospora</name>
    <dbReference type="NCBI Taxonomy" id="568818"/>
    <lineage>
        <taxon>Bacteria</taxon>
        <taxon>Bacillati</taxon>
        <taxon>Actinomycetota</taxon>
        <taxon>Actinomycetes</taxon>
        <taxon>Streptosporangiales</taxon>
        <taxon>Streptosporangiaceae</taxon>
        <taxon>Nonomuraea</taxon>
    </lineage>
</organism>
<dbReference type="CDD" id="cd14728">
    <property type="entry name" value="Ere-like"/>
    <property type="match status" value="1"/>
</dbReference>
<dbReference type="Gene3D" id="3.30.1870.10">
    <property type="entry name" value="EreA-like, domain 2"/>
    <property type="match status" value="1"/>
</dbReference>
<name>A0ABN3CND5_9ACTN</name>
<keyword evidence="2" id="KW-1185">Reference proteome</keyword>
<evidence type="ECO:0000313" key="1">
    <source>
        <dbReference type="EMBL" id="GAA2210956.1"/>
    </source>
</evidence>
<dbReference type="InterPro" id="IPR014622">
    <property type="entry name" value="UCP036794_erythomycin"/>
</dbReference>
<comment type="caution">
    <text evidence="1">The sequence shown here is derived from an EMBL/GenBank/DDBJ whole genome shotgun (WGS) entry which is preliminary data.</text>
</comment>
<dbReference type="EMBL" id="BAAAQX010000018">
    <property type="protein sequence ID" value="GAA2210956.1"/>
    <property type="molecule type" value="Genomic_DNA"/>
</dbReference>
<dbReference type="PANTHER" id="PTHR31299">
    <property type="entry name" value="ESTERASE, PUTATIVE (AFU_ORTHOLOGUE AFUA_1G05850)-RELATED"/>
    <property type="match status" value="1"/>
</dbReference>
<accession>A0ABN3CND5</accession>
<sequence length="415" mass="46668">MTNLDEVRRSALPLAGPGDLTPLLERVGEARFVLIGEATHGTHEFYAWRAELTRRLITEKGFGFVAVEGDWPDCERVDRAVTTGADPYEALYSFERWPTFMWANEEVVAFCRRLRDWNAGRPPGERCGFHGLDVYSLWDSLRAIRRYAAAHLPERMGTVMEALYCFESYGHDPQQYGLATRLVPDTCEDEVVRLLSELGGDAFGVRQNAEVVAGAERYYRAMVRGGPDSWNIRDVHMADTLDRLAGHHQAKGVVWAHNTHVGDARATDMAAAGMTNLGQLVRERHREDAVLVGFGTHRGTVVAAGRWGDRHHVMRVPPARPASLEAFLHEALPGQDALFLVPPPGLRAGWYDEPMGHRAIGVVYHPERERWGNYVPTVVGRRYDAFLWLDETRAVHPLHGEPWGDVEPETYPTAM</sequence>
<reference evidence="1 2" key="1">
    <citation type="journal article" date="2019" name="Int. J. Syst. Evol. Microbiol.">
        <title>The Global Catalogue of Microorganisms (GCM) 10K type strain sequencing project: providing services to taxonomists for standard genome sequencing and annotation.</title>
        <authorList>
            <consortium name="The Broad Institute Genomics Platform"/>
            <consortium name="The Broad Institute Genome Sequencing Center for Infectious Disease"/>
            <person name="Wu L."/>
            <person name="Ma J."/>
        </authorList>
    </citation>
    <scope>NUCLEOTIDE SEQUENCE [LARGE SCALE GENOMIC DNA]</scope>
    <source>
        <strain evidence="1 2">JCM 16114</strain>
    </source>
</reference>
<dbReference type="InterPro" id="IPR007815">
    <property type="entry name" value="Emycin_Estase"/>
</dbReference>
<evidence type="ECO:0008006" key="3">
    <source>
        <dbReference type="Google" id="ProtNLM"/>
    </source>
</evidence>
<dbReference type="PANTHER" id="PTHR31299:SF0">
    <property type="entry name" value="ESTERASE, PUTATIVE (AFU_ORTHOLOGUE AFUA_1G05850)-RELATED"/>
    <property type="match status" value="1"/>
</dbReference>
<dbReference type="SUPFAM" id="SSF159501">
    <property type="entry name" value="EreA/ChaN-like"/>
    <property type="match status" value="1"/>
</dbReference>
<protein>
    <recommendedName>
        <fullName evidence="3">Protein-L-isoaspartate O-methyltransferase</fullName>
    </recommendedName>
</protein>
<dbReference type="Gene3D" id="1.20.1440.30">
    <property type="entry name" value="Biosynthetic Protein domain"/>
    <property type="match status" value="1"/>
</dbReference>
<gene>
    <name evidence="1" type="ORF">GCM10009850_064150</name>
</gene>
<dbReference type="Proteomes" id="UP001499843">
    <property type="component" value="Unassembled WGS sequence"/>
</dbReference>
<proteinExistence type="predicted"/>
<dbReference type="Pfam" id="PF05139">
    <property type="entry name" value="Erythro_esteras"/>
    <property type="match status" value="1"/>
</dbReference>